<dbReference type="Proteomes" id="UP000504606">
    <property type="component" value="Unplaced"/>
</dbReference>
<evidence type="ECO:0000259" key="3">
    <source>
        <dbReference type="PROSITE" id="PS50181"/>
    </source>
</evidence>
<keyword evidence="2" id="KW-0732">Signal</keyword>
<dbReference type="SUPFAM" id="SSF81383">
    <property type="entry name" value="F-box domain"/>
    <property type="match status" value="1"/>
</dbReference>
<evidence type="ECO:0000313" key="5">
    <source>
        <dbReference type="RefSeq" id="XP_052121167.1"/>
    </source>
</evidence>
<feature type="chain" id="PRO_5038349662" evidence="2">
    <location>
        <begin position="35"/>
        <end position="602"/>
    </location>
</feature>
<dbReference type="InterPro" id="IPR036047">
    <property type="entry name" value="F-box-like_dom_sf"/>
</dbReference>
<evidence type="ECO:0000256" key="1">
    <source>
        <dbReference type="SAM" id="MobiDB-lite"/>
    </source>
</evidence>
<dbReference type="InterPro" id="IPR001810">
    <property type="entry name" value="F-box_dom"/>
</dbReference>
<sequence>MFWSHHAPPPRRPQRVCFCVQVAVFCLLLVLTRPDRDSVDQQRAVNTNTPPGRPLSLFYRLGYLLSVALEMAPPTPTGSRRPQKAARNSEASGTTSEEANAMDHQEQLLLDLPDVPLLQVLSQLSPKDLFAAGRTCLRLAALTRTLPWRERGEIKLKSIADAMDLLRVAAPLEVVCIQKTKKKIAFQYSGRPDPKGLVVGCLDGDRRIHTTCPPRMLCMEMPTFTSEESSSLIREVAKTAKCLEVIVDGLDVIFSLLKNASWLELEHLVVLSVHLNRKQIPLWPQELVLPSLRCVSVDAADDVDNYVPYFEESLESLRSLLRPHSEQLSRVTIDSGEQKLLEHIVSALPSDLRRLEIHLLREGEAAALQQIHGLKELVLDNWETEWDEESLRQTCSELDHFLRSPGPLERLGLPGDAIPMGALGAGGLKSLQCLLLDGTYPLYELPDQDLRRWPEGFVRELPAALAGLPRLRVLILCSPPPGVFQNIAPGDVAALEVVVVVDLESCSTSPCQCRQSPVFRTRTRECARAPQMASELQSLVRRLPAPLHAIYGYQNMFFRHPVSETAGCSLCAEASTEAVAALHEYEDRPHMRLDGTVKCVRV</sequence>
<dbReference type="GeneID" id="113213737"/>
<evidence type="ECO:0000313" key="4">
    <source>
        <dbReference type="Proteomes" id="UP000504606"/>
    </source>
</evidence>
<dbReference type="Pfam" id="PF12937">
    <property type="entry name" value="F-box-like"/>
    <property type="match status" value="1"/>
</dbReference>
<feature type="domain" description="F-box" evidence="3">
    <location>
        <begin position="106"/>
        <end position="151"/>
    </location>
</feature>
<reference evidence="5" key="1">
    <citation type="submission" date="2025-08" db="UniProtKB">
        <authorList>
            <consortium name="RefSeq"/>
        </authorList>
    </citation>
    <scope>IDENTIFICATION</scope>
    <source>
        <tissue evidence="5">Whole organism</tissue>
    </source>
</reference>
<proteinExistence type="predicted"/>
<accession>A0A9C6U164</accession>
<name>A0A9C6U164_FRAOC</name>
<gene>
    <name evidence="5" type="primary">LOC113213737</name>
</gene>
<keyword evidence="4" id="KW-1185">Reference proteome</keyword>
<evidence type="ECO:0000256" key="2">
    <source>
        <dbReference type="SAM" id="SignalP"/>
    </source>
</evidence>
<organism evidence="4 5">
    <name type="scientific">Frankliniella occidentalis</name>
    <name type="common">Western flower thrips</name>
    <name type="synonym">Euthrips occidentalis</name>
    <dbReference type="NCBI Taxonomy" id="133901"/>
    <lineage>
        <taxon>Eukaryota</taxon>
        <taxon>Metazoa</taxon>
        <taxon>Ecdysozoa</taxon>
        <taxon>Arthropoda</taxon>
        <taxon>Hexapoda</taxon>
        <taxon>Insecta</taxon>
        <taxon>Pterygota</taxon>
        <taxon>Neoptera</taxon>
        <taxon>Paraneoptera</taxon>
        <taxon>Thysanoptera</taxon>
        <taxon>Terebrantia</taxon>
        <taxon>Thripoidea</taxon>
        <taxon>Thripidae</taxon>
        <taxon>Frankliniella</taxon>
    </lineage>
</organism>
<feature type="region of interest" description="Disordered" evidence="1">
    <location>
        <begin position="73"/>
        <end position="100"/>
    </location>
</feature>
<feature type="compositionally biased region" description="Polar residues" evidence="1">
    <location>
        <begin position="89"/>
        <end position="98"/>
    </location>
</feature>
<dbReference type="RefSeq" id="XP_052121167.1">
    <property type="nucleotide sequence ID" value="XM_052265207.1"/>
</dbReference>
<dbReference type="SUPFAM" id="SSF52047">
    <property type="entry name" value="RNI-like"/>
    <property type="match status" value="1"/>
</dbReference>
<dbReference type="AlphaFoldDB" id="A0A9C6U164"/>
<protein>
    <submittedName>
        <fullName evidence="5">Uncharacterized protein LOC113213737 isoform X1</fullName>
    </submittedName>
</protein>
<feature type="signal peptide" evidence="2">
    <location>
        <begin position="1"/>
        <end position="34"/>
    </location>
</feature>
<dbReference type="PROSITE" id="PS50181">
    <property type="entry name" value="FBOX"/>
    <property type="match status" value="1"/>
</dbReference>